<evidence type="ECO:0000256" key="3">
    <source>
        <dbReference type="ARBA" id="ARBA00022806"/>
    </source>
</evidence>
<keyword evidence="13" id="KW-1185">Reference proteome</keyword>
<dbReference type="Pfam" id="PF00270">
    <property type="entry name" value="DEAD"/>
    <property type="match status" value="1"/>
</dbReference>
<dbReference type="InterPro" id="IPR027417">
    <property type="entry name" value="P-loop_NTPase"/>
</dbReference>
<dbReference type="PROSITE" id="PS51192">
    <property type="entry name" value="HELICASE_ATP_BIND_1"/>
    <property type="match status" value="1"/>
</dbReference>
<evidence type="ECO:0000256" key="7">
    <source>
        <dbReference type="RuleBase" id="RU000492"/>
    </source>
</evidence>
<comment type="caution">
    <text evidence="12">The sequence shown here is derived from an EMBL/GenBank/DDBJ whole genome shotgun (WGS) entry which is preliminary data.</text>
</comment>
<dbReference type="RefSeq" id="WP_189379487.1">
    <property type="nucleotide sequence ID" value="NZ_BNAH01000018.1"/>
</dbReference>
<dbReference type="GO" id="GO:0004386">
    <property type="term" value="F:helicase activity"/>
    <property type="evidence" value="ECO:0007669"/>
    <property type="project" value="UniProtKB-KW"/>
</dbReference>
<gene>
    <name evidence="12" type="ORF">GCM10011501_34240</name>
</gene>
<comment type="similarity">
    <text evidence="5 7">Belongs to the DEAD box helicase family.</text>
</comment>
<dbReference type="EMBL" id="BNAH01000018">
    <property type="protein sequence ID" value="GHF01983.1"/>
    <property type="molecule type" value="Genomic_DNA"/>
</dbReference>
<dbReference type="InterPro" id="IPR000629">
    <property type="entry name" value="RNA-helicase_DEAD-box_CS"/>
</dbReference>
<evidence type="ECO:0000256" key="6">
    <source>
        <dbReference type="PROSITE-ProRule" id="PRU00552"/>
    </source>
</evidence>
<dbReference type="InterPro" id="IPR001650">
    <property type="entry name" value="Helicase_C-like"/>
</dbReference>
<sequence>MQFSDFGLDKRLLSTVEHLGFQTPTDIQHQAIPVAMTGQDLIASSKTGSGKTLAFILPAMQRLIKNRALTKRDPRVVILTPTRELAKQVFLQLRLFTTGTQFKPVLILGGENFNDQVKTLEKDPHFIVATPGRLADHLKQGHFYLHGLELLILDEADRMLDLGFAKELSLINKAADHRKRQTLLFSATLDHAQVNDFALQLLTKPKRIAIGAAHTEHKDITKRFYFADDLTHKEKLLHHFLSHENYQQLIIFTATRSDTERLSNELAQQGLSTVALSGDLNQSQRNQIMDGFSKGQQKILITTDLASRGLDLVNVSHVINFDLPKHCEEFVHRIGRTGRAGNKGDAISLVGPKDWNSFKSIESFLQMNFDFSSVDGLKATFSGVKDKQNKSNKAKAKSNKNVKAKAKPQAKRKTRKVVFTQDAGDLPVIRRKQKLDPKAIDNDTVEETE</sequence>
<organism evidence="12 13">
    <name type="scientific">Thalassotalea profundi</name>
    <dbReference type="NCBI Taxonomy" id="2036687"/>
    <lineage>
        <taxon>Bacteria</taxon>
        <taxon>Pseudomonadati</taxon>
        <taxon>Pseudomonadota</taxon>
        <taxon>Gammaproteobacteria</taxon>
        <taxon>Alteromonadales</taxon>
        <taxon>Colwelliaceae</taxon>
        <taxon>Thalassotalea</taxon>
    </lineage>
</organism>
<dbReference type="PANTHER" id="PTHR47959">
    <property type="entry name" value="ATP-DEPENDENT RNA HELICASE RHLE-RELATED"/>
    <property type="match status" value="1"/>
</dbReference>
<feature type="domain" description="DEAD-box RNA helicase Q" evidence="11">
    <location>
        <begin position="1"/>
        <end position="29"/>
    </location>
</feature>
<evidence type="ECO:0000313" key="12">
    <source>
        <dbReference type="EMBL" id="GHF01983.1"/>
    </source>
</evidence>
<feature type="domain" description="Helicase C-terminal" evidence="10">
    <location>
        <begin position="235"/>
        <end position="385"/>
    </location>
</feature>
<dbReference type="SMART" id="SM00487">
    <property type="entry name" value="DEXDc"/>
    <property type="match status" value="1"/>
</dbReference>
<dbReference type="InterPro" id="IPR014014">
    <property type="entry name" value="RNA_helicase_DEAD_Q_motif"/>
</dbReference>
<dbReference type="InterPro" id="IPR011545">
    <property type="entry name" value="DEAD/DEAH_box_helicase_dom"/>
</dbReference>
<evidence type="ECO:0000259" key="9">
    <source>
        <dbReference type="PROSITE" id="PS51192"/>
    </source>
</evidence>
<evidence type="ECO:0000313" key="13">
    <source>
        <dbReference type="Proteomes" id="UP000626370"/>
    </source>
</evidence>
<dbReference type="SUPFAM" id="SSF52540">
    <property type="entry name" value="P-loop containing nucleoside triphosphate hydrolases"/>
    <property type="match status" value="1"/>
</dbReference>
<protein>
    <submittedName>
        <fullName evidence="12">RNA helicase</fullName>
    </submittedName>
</protein>
<evidence type="ECO:0000256" key="8">
    <source>
        <dbReference type="SAM" id="MobiDB-lite"/>
    </source>
</evidence>
<evidence type="ECO:0000256" key="4">
    <source>
        <dbReference type="ARBA" id="ARBA00022840"/>
    </source>
</evidence>
<evidence type="ECO:0000259" key="11">
    <source>
        <dbReference type="PROSITE" id="PS51195"/>
    </source>
</evidence>
<keyword evidence="2 7" id="KW-0378">Hydrolase</keyword>
<evidence type="ECO:0000256" key="1">
    <source>
        <dbReference type="ARBA" id="ARBA00022741"/>
    </source>
</evidence>
<feature type="short sequence motif" description="Q motif" evidence="6">
    <location>
        <begin position="1"/>
        <end position="29"/>
    </location>
</feature>
<proteinExistence type="inferred from homology"/>
<evidence type="ECO:0000256" key="5">
    <source>
        <dbReference type="ARBA" id="ARBA00038437"/>
    </source>
</evidence>
<dbReference type="SMART" id="SM00490">
    <property type="entry name" value="HELICc"/>
    <property type="match status" value="1"/>
</dbReference>
<dbReference type="InterPro" id="IPR050079">
    <property type="entry name" value="DEAD_box_RNA_helicase"/>
</dbReference>
<evidence type="ECO:0000259" key="10">
    <source>
        <dbReference type="PROSITE" id="PS51194"/>
    </source>
</evidence>
<dbReference type="InterPro" id="IPR044742">
    <property type="entry name" value="DEAD/DEAH_RhlB"/>
</dbReference>
<dbReference type="Proteomes" id="UP000626370">
    <property type="component" value="Unassembled WGS sequence"/>
</dbReference>
<name>A0ABQ3J601_9GAMM</name>
<dbReference type="PANTHER" id="PTHR47959:SF17">
    <property type="entry name" value="ATP-DEPENDENT RNA HELICASE DEAD BOX FAMILY"/>
    <property type="match status" value="1"/>
</dbReference>
<dbReference type="InterPro" id="IPR014001">
    <property type="entry name" value="Helicase_ATP-bd"/>
</dbReference>
<dbReference type="CDD" id="cd00268">
    <property type="entry name" value="DEADc"/>
    <property type="match status" value="1"/>
</dbReference>
<keyword evidence="4 7" id="KW-0067">ATP-binding</keyword>
<keyword evidence="3 7" id="KW-0347">Helicase</keyword>
<feature type="domain" description="Helicase ATP-binding" evidence="9">
    <location>
        <begin position="32"/>
        <end position="207"/>
    </location>
</feature>
<accession>A0ABQ3J601</accession>
<dbReference type="PROSITE" id="PS51195">
    <property type="entry name" value="Q_MOTIF"/>
    <property type="match status" value="1"/>
</dbReference>
<evidence type="ECO:0000256" key="2">
    <source>
        <dbReference type="ARBA" id="ARBA00022801"/>
    </source>
</evidence>
<keyword evidence="1 7" id="KW-0547">Nucleotide-binding</keyword>
<dbReference type="CDD" id="cd18787">
    <property type="entry name" value="SF2_C_DEAD"/>
    <property type="match status" value="1"/>
</dbReference>
<feature type="region of interest" description="Disordered" evidence="8">
    <location>
        <begin position="386"/>
        <end position="417"/>
    </location>
</feature>
<dbReference type="PROSITE" id="PS51194">
    <property type="entry name" value="HELICASE_CTER"/>
    <property type="match status" value="1"/>
</dbReference>
<dbReference type="Gene3D" id="3.40.50.300">
    <property type="entry name" value="P-loop containing nucleotide triphosphate hydrolases"/>
    <property type="match status" value="2"/>
</dbReference>
<dbReference type="Pfam" id="PF00271">
    <property type="entry name" value="Helicase_C"/>
    <property type="match status" value="1"/>
</dbReference>
<feature type="compositionally biased region" description="Basic residues" evidence="8">
    <location>
        <begin position="390"/>
        <end position="416"/>
    </location>
</feature>
<reference evidence="13" key="1">
    <citation type="journal article" date="2019" name="Int. J. Syst. Evol. Microbiol.">
        <title>The Global Catalogue of Microorganisms (GCM) 10K type strain sequencing project: providing services to taxonomists for standard genome sequencing and annotation.</title>
        <authorList>
            <consortium name="The Broad Institute Genomics Platform"/>
            <consortium name="The Broad Institute Genome Sequencing Center for Infectious Disease"/>
            <person name="Wu L."/>
            <person name="Ma J."/>
        </authorList>
    </citation>
    <scope>NUCLEOTIDE SEQUENCE [LARGE SCALE GENOMIC DNA]</scope>
    <source>
        <strain evidence="13">CGMCC 1.15922</strain>
    </source>
</reference>
<dbReference type="PROSITE" id="PS00039">
    <property type="entry name" value="DEAD_ATP_HELICASE"/>
    <property type="match status" value="1"/>
</dbReference>